<accession>A0ABN8F8C3</accession>
<dbReference type="Proteomes" id="UP000837803">
    <property type="component" value="Unassembled WGS sequence"/>
</dbReference>
<keyword evidence="1" id="KW-0732">Signal</keyword>
<evidence type="ECO:0000313" key="2">
    <source>
        <dbReference type="EMBL" id="CAH1000533.1"/>
    </source>
</evidence>
<comment type="caution">
    <text evidence="2">The sequence shown here is derived from an EMBL/GenBank/DDBJ whole genome shotgun (WGS) entry which is preliminary data.</text>
</comment>
<protein>
    <recommendedName>
        <fullName evidence="4">Outer membrane protein beta-barrel domain-containing protein</fullName>
    </recommendedName>
</protein>
<keyword evidence="3" id="KW-1185">Reference proteome</keyword>
<reference evidence="2" key="1">
    <citation type="submission" date="2021-12" db="EMBL/GenBank/DDBJ databases">
        <authorList>
            <person name="Rodrigo-Torres L."/>
            <person name="Arahal R. D."/>
            <person name="Lucena T."/>
        </authorList>
    </citation>
    <scope>NUCLEOTIDE SEQUENCE</scope>
    <source>
        <strain evidence="2">CECT 8419</strain>
    </source>
</reference>
<sequence length="220" mass="24548">MYFKVPEMRQLFVSLLVVCSCSLMAQFGATAYYNFNDARLLDWPGADLGTDRLRYDNSVEAALHYWFRLPKRRIEFQPTVYYARQLSGSTPASNELGAQFKTNIYLFDLSTDCNCPTFGKQGPQLQKGFFMQLSPGISSHQFTDQDRHTAFTVGGGIGVDIGISNLLTLTPIAAVRHTLGGIPTFEQTTTDGIMVTGGDQSLTSFQLGIQATFRLDKRHY</sequence>
<evidence type="ECO:0008006" key="4">
    <source>
        <dbReference type="Google" id="ProtNLM"/>
    </source>
</evidence>
<organism evidence="2 3">
    <name type="scientific">Neolewinella maritima</name>
    <dbReference type="NCBI Taxonomy" id="1383882"/>
    <lineage>
        <taxon>Bacteria</taxon>
        <taxon>Pseudomonadati</taxon>
        <taxon>Bacteroidota</taxon>
        <taxon>Saprospiria</taxon>
        <taxon>Saprospirales</taxon>
        <taxon>Lewinellaceae</taxon>
        <taxon>Neolewinella</taxon>
    </lineage>
</organism>
<gene>
    <name evidence="2" type="ORF">LEM8419_01686</name>
</gene>
<feature type="signal peptide" evidence="1">
    <location>
        <begin position="1"/>
        <end position="25"/>
    </location>
</feature>
<evidence type="ECO:0000256" key="1">
    <source>
        <dbReference type="SAM" id="SignalP"/>
    </source>
</evidence>
<dbReference type="PROSITE" id="PS51257">
    <property type="entry name" value="PROKAR_LIPOPROTEIN"/>
    <property type="match status" value="1"/>
</dbReference>
<proteinExistence type="predicted"/>
<evidence type="ECO:0000313" key="3">
    <source>
        <dbReference type="Proteomes" id="UP000837803"/>
    </source>
</evidence>
<feature type="chain" id="PRO_5045202635" description="Outer membrane protein beta-barrel domain-containing protein" evidence="1">
    <location>
        <begin position="26"/>
        <end position="220"/>
    </location>
</feature>
<name>A0ABN8F8C3_9BACT</name>
<dbReference type="EMBL" id="CAKLPZ010000001">
    <property type="protein sequence ID" value="CAH1000533.1"/>
    <property type="molecule type" value="Genomic_DNA"/>
</dbReference>